<reference evidence="2 3" key="1">
    <citation type="journal article" date="2021" name="Commun. Biol.">
        <title>The genome of Shorea leprosula (Dipterocarpaceae) highlights the ecological relevance of drought in aseasonal tropical rainforests.</title>
        <authorList>
            <person name="Ng K.K.S."/>
            <person name="Kobayashi M.J."/>
            <person name="Fawcett J.A."/>
            <person name="Hatakeyama M."/>
            <person name="Paape T."/>
            <person name="Ng C.H."/>
            <person name="Ang C.C."/>
            <person name="Tnah L.H."/>
            <person name="Lee C.T."/>
            <person name="Nishiyama T."/>
            <person name="Sese J."/>
            <person name="O'Brien M.J."/>
            <person name="Copetti D."/>
            <person name="Mohd Noor M.I."/>
            <person name="Ong R.C."/>
            <person name="Putra M."/>
            <person name="Sireger I.Z."/>
            <person name="Indrioko S."/>
            <person name="Kosugi Y."/>
            <person name="Izuno A."/>
            <person name="Isagi Y."/>
            <person name="Lee S.L."/>
            <person name="Shimizu K.K."/>
        </authorList>
    </citation>
    <scope>NUCLEOTIDE SEQUENCE [LARGE SCALE GENOMIC DNA]</scope>
    <source>
        <strain evidence="2">214</strain>
    </source>
</reference>
<evidence type="ECO:0000259" key="1">
    <source>
        <dbReference type="Pfam" id="PF25055"/>
    </source>
</evidence>
<dbReference type="PANTHER" id="PTHR46168:SF1">
    <property type="entry name" value="ARMADILLO REPEAT ONLY 4"/>
    <property type="match status" value="1"/>
</dbReference>
<dbReference type="Pfam" id="PF25055">
    <property type="entry name" value="DUF7792"/>
    <property type="match status" value="1"/>
</dbReference>
<sequence>MFLIDMSRQLGNARSLTVSLGLVKFLSQHSRLLEEQPFPFSKLESLKVVRGRQSCKNIPPKVMNFLVQGSPMAEELLPKFQKVILLQQDLRTTDAHEMCWTGTGATALLTEKQGVNLEEEEMVVLEKILMAERVGRRVNSAVAESNLFEMERVHVGNLVGCLRPMLHDLVGCISAASPPLYDRPIVRIVIEVSENLERALTLVRKCKRCTLFRRFVTGKHVTDFPRIFALLESSIADMNWLLSLFDPNIGCASREPDLSVPPIAIKDLVISWVWAFIATVEMSPLKNRIEAADNLA</sequence>
<comment type="caution">
    <text evidence="2">The sequence shown here is derived from an EMBL/GenBank/DDBJ whole genome shotgun (WGS) entry which is preliminary data.</text>
</comment>
<protein>
    <recommendedName>
        <fullName evidence="1">DUF7792 domain-containing protein</fullName>
    </recommendedName>
</protein>
<feature type="domain" description="DUF7792" evidence="1">
    <location>
        <begin position="134"/>
        <end position="246"/>
    </location>
</feature>
<evidence type="ECO:0000313" key="2">
    <source>
        <dbReference type="EMBL" id="GKV32552.1"/>
    </source>
</evidence>
<proteinExistence type="predicted"/>
<evidence type="ECO:0000313" key="3">
    <source>
        <dbReference type="Proteomes" id="UP001054252"/>
    </source>
</evidence>
<dbReference type="Proteomes" id="UP001054252">
    <property type="component" value="Unassembled WGS sequence"/>
</dbReference>
<dbReference type="PANTHER" id="PTHR46168">
    <property type="entry name" value="ARMADILLO REPEAT ONLY 4"/>
    <property type="match status" value="1"/>
</dbReference>
<gene>
    <name evidence="2" type="ORF">SLEP1_g41148</name>
</gene>
<accession>A0AAV5L5Y0</accession>
<dbReference type="InterPro" id="IPR056694">
    <property type="entry name" value="DUF7792"/>
</dbReference>
<dbReference type="EMBL" id="BPVZ01000096">
    <property type="protein sequence ID" value="GKV32552.1"/>
    <property type="molecule type" value="Genomic_DNA"/>
</dbReference>
<dbReference type="AlphaFoldDB" id="A0AAV5L5Y0"/>
<keyword evidence="3" id="KW-1185">Reference proteome</keyword>
<name>A0AAV5L5Y0_9ROSI</name>
<organism evidence="2 3">
    <name type="scientific">Rubroshorea leprosula</name>
    <dbReference type="NCBI Taxonomy" id="152421"/>
    <lineage>
        <taxon>Eukaryota</taxon>
        <taxon>Viridiplantae</taxon>
        <taxon>Streptophyta</taxon>
        <taxon>Embryophyta</taxon>
        <taxon>Tracheophyta</taxon>
        <taxon>Spermatophyta</taxon>
        <taxon>Magnoliopsida</taxon>
        <taxon>eudicotyledons</taxon>
        <taxon>Gunneridae</taxon>
        <taxon>Pentapetalae</taxon>
        <taxon>rosids</taxon>
        <taxon>malvids</taxon>
        <taxon>Malvales</taxon>
        <taxon>Dipterocarpaceae</taxon>
        <taxon>Rubroshorea</taxon>
    </lineage>
</organism>